<gene>
    <name evidence="1" type="ORF">BDN72DRAFT_955922</name>
</gene>
<accession>A0ACD3B9H1</accession>
<organism evidence="1 2">
    <name type="scientific">Pluteus cervinus</name>
    <dbReference type="NCBI Taxonomy" id="181527"/>
    <lineage>
        <taxon>Eukaryota</taxon>
        <taxon>Fungi</taxon>
        <taxon>Dikarya</taxon>
        <taxon>Basidiomycota</taxon>
        <taxon>Agaricomycotina</taxon>
        <taxon>Agaricomycetes</taxon>
        <taxon>Agaricomycetidae</taxon>
        <taxon>Agaricales</taxon>
        <taxon>Pluteineae</taxon>
        <taxon>Pluteaceae</taxon>
        <taxon>Pluteus</taxon>
    </lineage>
</organism>
<evidence type="ECO:0000313" key="2">
    <source>
        <dbReference type="Proteomes" id="UP000308600"/>
    </source>
</evidence>
<keyword evidence="2" id="KW-1185">Reference proteome</keyword>
<dbReference type="EMBL" id="ML208269">
    <property type="protein sequence ID" value="TFK74307.1"/>
    <property type="molecule type" value="Genomic_DNA"/>
</dbReference>
<evidence type="ECO:0000313" key="1">
    <source>
        <dbReference type="EMBL" id="TFK74307.1"/>
    </source>
</evidence>
<proteinExistence type="predicted"/>
<name>A0ACD3B9H1_9AGAR</name>
<reference evidence="1 2" key="1">
    <citation type="journal article" date="2019" name="Nat. Ecol. Evol.">
        <title>Megaphylogeny resolves global patterns of mushroom evolution.</title>
        <authorList>
            <person name="Varga T."/>
            <person name="Krizsan K."/>
            <person name="Foldi C."/>
            <person name="Dima B."/>
            <person name="Sanchez-Garcia M."/>
            <person name="Sanchez-Ramirez S."/>
            <person name="Szollosi G.J."/>
            <person name="Szarkandi J.G."/>
            <person name="Papp V."/>
            <person name="Albert L."/>
            <person name="Andreopoulos W."/>
            <person name="Angelini C."/>
            <person name="Antonin V."/>
            <person name="Barry K.W."/>
            <person name="Bougher N.L."/>
            <person name="Buchanan P."/>
            <person name="Buyck B."/>
            <person name="Bense V."/>
            <person name="Catcheside P."/>
            <person name="Chovatia M."/>
            <person name="Cooper J."/>
            <person name="Damon W."/>
            <person name="Desjardin D."/>
            <person name="Finy P."/>
            <person name="Geml J."/>
            <person name="Haridas S."/>
            <person name="Hughes K."/>
            <person name="Justo A."/>
            <person name="Karasinski D."/>
            <person name="Kautmanova I."/>
            <person name="Kiss B."/>
            <person name="Kocsube S."/>
            <person name="Kotiranta H."/>
            <person name="LaButti K.M."/>
            <person name="Lechner B.E."/>
            <person name="Liimatainen K."/>
            <person name="Lipzen A."/>
            <person name="Lukacs Z."/>
            <person name="Mihaltcheva S."/>
            <person name="Morgado L.N."/>
            <person name="Niskanen T."/>
            <person name="Noordeloos M.E."/>
            <person name="Ohm R.A."/>
            <person name="Ortiz-Santana B."/>
            <person name="Ovrebo C."/>
            <person name="Racz N."/>
            <person name="Riley R."/>
            <person name="Savchenko A."/>
            <person name="Shiryaev A."/>
            <person name="Soop K."/>
            <person name="Spirin V."/>
            <person name="Szebenyi C."/>
            <person name="Tomsovsky M."/>
            <person name="Tulloss R.E."/>
            <person name="Uehling J."/>
            <person name="Grigoriev I.V."/>
            <person name="Vagvolgyi C."/>
            <person name="Papp T."/>
            <person name="Martin F.M."/>
            <person name="Miettinen O."/>
            <person name="Hibbett D.S."/>
            <person name="Nagy L.G."/>
        </authorList>
    </citation>
    <scope>NUCLEOTIDE SEQUENCE [LARGE SCALE GENOMIC DNA]</scope>
    <source>
        <strain evidence="1 2">NL-1719</strain>
    </source>
</reference>
<dbReference type="Proteomes" id="UP000308600">
    <property type="component" value="Unassembled WGS sequence"/>
</dbReference>
<sequence length="388" mass="45239">MSAPELSLRERLLDDDARDTIRKGLLDKNEICWRDSQPWLKTCGYQLRPRFQPDWVPSWQGSEYSLRNPPEDGLRLERSAVIDATRIEDGKHVILKRVDIKDHPYELDITKLWSSEALSGNPQNHCIPLLQVLYPPDHTDHVIFVLPFLRKFNAPRFDTVGEVIDCLDQLFKGLQFIHHHHVAHRDISLDNIMMEGDKLCPGGWHLRNHTLAPDGRTSAKFFTRTKHPPKYYFIDFGLSTQYDPSETSPLEPPVIGGDRTVPEFQTSGTLFNPFHTDIYYMGNFVREYFIQGNKALYMNGHYGLEFLQPLISDMVQDDPAKRPTMDDVVVRFEEIYKGLSSWKLRSRPMPKREFVPTTISRICRHWTRRISYIVRRIPPIPSDTKNNK</sequence>
<protein>
    <submittedName>
        <fullName evidence="1">Uncharacterized protein</fullName>
    </submittedName>
</protein>